<dbReference type="Gene3D" id="3.40.50.150">
    <property type="entry name" value="Vaccinia Virus protein VP39"/>
    <property type="match status" value="1"/>
</dbReference>
<comment type="similarity">
    <text evidence="7">Belongs to the class I-like SAM-binding methyltransferase superfamily. TrmB family.</text>
</comment>
<dbReference type="HAMAP" id="MF_01057">
    <property type="entry name" value="tRNA_methyltr_TrmB"/>
    <property type="match status" value="1"/>
</dbReference>
<dbReference type="UniPathway" id="UPA00989"/>
<dbReference type="SUPFAM" id="SSF53335">
    <property type="entry name" value="S-adenosyl-L-methionine-dependent methyltransferases"/>
    <property type="match status" value="1"/>
</dbReference>
<feature type="binding site" evidence="7">
    <location>
        <position position="187"/>
    </location>
    <ligand>
        <name>substrate</name>
    </ligand>
</feature>
<comment type="function">
    <text evidence="2 7">Catalyzes the formation of N(7)-methylguanine at position 46 (m7G46) in tRNA.</text>
</comment>
<feature type="binding site" evidence="7">
    <location>
        <begin position="219"/>
        <end position="222"/>
    </location>
    <ligand>
        <name>substrate</name>
    </ligand>
</feature>
<proteinExistence type="inferred from homology"/>
<feature type="binding site" evidence="7">
    <location>
        <position position="155"/>
    </location>
    <ligand>
        <name>substrate</name>
    </ligand>
</feature>
<dbReference type="InterPro" id="IPR029063">
    <property type="entry name" value="SAM-dependent_MTases_sf"/>
</dbReference>
<dbReference type="PANTHER" id="PTHR23417:SF14">
    <property type="entry name" value="PENTACOTRIPEPTIDE-REPEAT REGION OF PRORP DOMAIN-CONTAINING PROTEIN"/>
    <property type="match status" value="1"/>
</dbReference>
<keyword evidence="3 7" id="KW-0489">Methyltransferase</keyword>
<protein>
    <recommendedName>
        <fullName evidence="7">tRNA (guanine-N(7)-)-methyltransferase</fullName>
        <ecNumber evidence="7">2.1.1.33</ecNumber>
    </recommendedName>
    <alternativeName>
        <fullName evidence="7">tRNA (guanine(46)-N(7))-methyltransferase</fullName>
    </alternativeName>
    <alternativeName>
        <fullName evidence="7">tRNA(m7G46)-methyltransferase</fullName>
    </alternativeName>
</protein>
<keyword evidence="4 7" id="KW-0808">Transferase</keyword>
<dbReference type="GO" id="GO:0043527">
    <property type="term" value="C:tRNA methyltransferase complex"/>
    <property type="evidence" value="ECO:0007669"/>
    <property type="project" value="TreeGrafter"/>
</dbReference>
<evidence type="ECO:0000313" key="9">
    <source>
        <dbReference type="Proteomes" id="UP000580910"/>
    </source>
</evidence>
<feature type="region of interest" description="Interaction with RNA" evidence="7">
    <location>
        <begin position="157"/>
        <end position="162"/>
    </location>
</feature>
<dbReference type="InterPro" id="IPR055361">
    <property type="entry name" value="tRNA_methyltr_TrmB_bact"/>
</dbReference>
<dbReference type="CDD" id="cd02440">
    <property type="entry name" value="AdoMet_MTases"/>
    <property type="match status" value="1"/>
</dbReference>
<name>A0A7W3IWQ1_9ACTN</name>
<dbReference type="NCBIfam" id="TIGR00091">
    <property type="entry name" value="tRNA (guanosine(46)-N7)-methyltransferase TrmB"/>
    <property type="match status" value="1"/>
</dbReference>
<feature type="binding site" evidence="7">
    <location>
        <position position="128"/>
    </location>
    <ligand>
        <name>S-adenosyl-L-methionine</name>
        <dbReference type="ChEBI" id="CHEBI:59789"/>
    </ligand>
</feature>
<feature type="binding site" evidence="7">
    <location>
        <position position="76"/>
    </location>
    <ligand>
        <name>S-adenosyl-L-methionine</name>
        <dbReference type="ChEBI" id="CHEBI:59789"/>
    </ligand>
</feature>
<dbReference type="Proteomes" id="UP000580910">
    <property type="component" value="Unassembled WGS sequence"/>
</dbReference>
<dbReference type="InterPro" id="IPR003358">
    <property type="entry name" value="tRNA_(Gua-N-7)_MeTrfase_Trmb"/>
</dbReference>
<feature type="binding site" evidence="7">
    <location>
        <position position="101"/>
    </location>
    <ligand>
        <name>S-adenosyl-L-methionine</name>
        <dbReference type="ChEBI" id="CHEBI:59789"/>
    </ligand>
</feature>
<sequence>MNERVRPARPHHKLTEDGRPMREVLSYSRRGSRFTPNQQAAWDAHHEAWWVPDDVVDRDDFDLTAWFGREAPLVVEIGCGIGESTAALAATRPGTNVLGIEVWVPGIADTLGKVGEAGLDNVRMIGVDAAWSMEHLFEPGSLAGVWTFFPDPWHKKRHNKRRLVNATFAAVVASRLEVGAEWRLATDWADYAEQMVEVLDAEPLLEGGVTERWDERPLTRFERKGLDKGRDITDLCYRRV</sequence>
<evidence type="ECO:0000256" key="1">
    <source>
        <dbReference type="ARBA" id="ARBA00000142"/>
    </source>
</evidence>
<dbReference type="Pfam" id="PF02390">
    <property type="entry name" value="Methyltransf_4"/>
    <property type="match status" value="1"/>
</dbReference>
<dbReference type="AlphaFoldDB" id="A0A7W3IWQ1"/>
<feature type="binding site" evidence="7">
    <location>
        <position position="151"/>
    </location>
    <ligand>
        <name>S-adenosyl-L-methionine</name>
        <dbReference type="ChEBI" id="CHEBI:59789"/>
    </ligand>
</feature>
<comment type="caution">
    <text evidence="8">The sequence shown here is derived from an EMBL/GenBank/DDBJ whole genome shotgun (WGS) entry which is preliminary data.</text>
</comment>
<dbReference type="EMBL" id="JACGXA010000001">
    <property type="protein sequence ID" value="MBA8802041.1"/>
    <property type="molecule type" value="Genomic_DNA"/>
</dbReference>
<organism evidence="8 9">
    <name type="scientific">Nocardioides ginsengisegetis</name>
    <dbReference type="NCBI Taxonomy" id="661491"/>
    <lineage>
        <taxon>Bacteria</taxon>
        <taxon>Bacillati</taxon>
        <taxon>Actinomycetota</taxon>
        <taxon>Actinomycetes</taxon>
        <taxon>Propionibacteriales</taxon>
        <taxon>Nocardioidaceae</taxon>
        <taxon>Nocardioides</taxon>
    </lineage>
</organism>
<evidence type="ECO:0000256" key="4">
    <source>
        <dbReference type="ARBA" id="ARBA00022679"/>
    </source>
</evidence>
<evidence type="ECO:0000256" key="5">
    <source>
        <dbReference type="ARBA" id="ARBA00022691"/>
    </source>
</evidence>
<dbReference type="PROSITE" id="PS51625">
    <property type="entry name" value="SAM_MT_TRMB"/>
    <property type="match status" value="1"/>
</dbReference>
<keyword evidence="5 7" id="KW-0949">S-adenosyl-L-methionine</keyword>
<evidence type="ECO:0000256" key="6">
    <source>
        <dbReference type="ARBA" id="ARBA00022694"/>
    </source>
</evidence>
<dbReference type="RefSeq" id="WP_182536250.1">
    <property type="nucleotide sequence ID" value="NZ_JACGXA010000001.1"/>
</dbReference>
<keyword evidence="6 7" id="KW-0819">tRNA processing</keyword>
<keyword evidence="9" id="KW-1185">Reference proteome</keyword>
<dbReference type="EC" id="2.1.1.33" evidence="7"/>
<evidence type="ECO:0000256" key="7">
    <source>
        <dbReference type="HAMAP-Rule" id="MF_01057"/>
    </source>
</evidence>
<evidence type="ECO:0000256" key="2">
    <source>
        <dbReference type="ARBA" id="ARBA00003015"/>
    </source>
</evidence>
<reference evidence="8 9" key="1">
    <citation type="submission" date="2020-07" db="EMBL/GenBank/DDBJ databases">
        <title>Sequencing the genomes of 1000 actinobacteria strains.</title>
        <authorList>
            <person name="Klenk H.-P."/>
        </authorList>
    </citation>
    <scope>NUCLEOTIDE SEQUENCE [LARGE SCALE GENOMIC DNA]</scope>
    <source>
        <strain evidence="8 9">DSM 21349</strain>
    </source>
</reference>
<comment type="catalytic activity">
    <reaction evidence="1 7">
        <text>guanosine(46) in tRNA + S-adenosyl-L-methionine = N(7)-methylguanosine(46) in tRNA + S-adenosyl-L-homocysteine</text>
        <dbReference type="Rhea" id="RHEA:42708"/>
        <dbReference type="Rhea" id="RHEA-COMP:10188"/>
        <dbReference type="Rhea" id="RHEA-COMP:10189"/>
        <dbReference type="ChEBI" id="CHEBI:57856"/>
        <dbReference type="ChEBI" id="CHEBI:59789"/>
        <dbReference type="ChEBI" id="CHEBI:74269"/>
        <dbReference type="ChEBI" id="CHEBI:74480"/>
        <dbReference type="EC" id="2.1.1.33"/>
    </reaction>
</comment>
<accession>A0A7W3IWQ1</accession>
<comment type="pathway">
    <text evidence="7">tRNA modification; N(7)-methylguanine-tRNA biosynthesis.</text>
</comment>
<evidence type="ECO:0000313" key="8">
    <source>
        <dbReference type="EMBL" id="MBA8802041.1"/>
    </source>
</evidence>
<dbReference type="GO" id="GO:0008176">
    <property type="term" value="F:tRNA (guanine(46)-N7)-methyltransferase activity"/>
    <property type="evidence" value="ECO:0007669"/>
    <property type="project" value="UniProtKB-UniRule"/>
</dbReference>
<evidence type="ECO:0000256" key="3">
    <source>
        <dbReference type="ARBA" id="ARBA00022603"/>
    </source>
</evidence>
<gene>
    <name evidence="7" type="primary">trmB</name>
    <name evidence="8" type="ORF">FB382_000332</name>
</gene>
<dbReference type="PANTHER" id="PTHR23417">
    <property type="entry name" value="3-DEOXY-D-MANNO-OCTULOSONIC-ACID TRANSFERASE/TRNA GUANINE-N 7 - -METHYLTRANSFERASE"/>
    <property type="match status" value="1"/>
</dbReference>